<proteinExistence type="inferred from homology"/>
<dbReference type="SUPFAM" id="SSF53850">
    <property type="entry name" value="Periplasmic binding protein-like II"/>
    <property type="match status" value="1"/>
</dbReference>
<evidence type="ECO:0000256" key="7">
    <source>
        <dbReference type="ARBA" id="ARBA00023170"/>
    </source>
</evidence>
<dbReference type="PRINTS" id="PR00177">
    <property type="entry name" value="NMDARECEPTOR"/>
</dbReference>
<evidence type="ECO:0000256" key="10">
    <source>
        <dbReference type="PIRSR" id="PIRSR601508-2"/>
    </source>
</evidence>
<dbReference type="EMBL" id="JAWQEG010006830">
    <property type="protein sequence ID" value="KAK3853769.1"/>
    <property type="molecule type" value="Genomic_DNA"/>
</dbReference>
<reference evidence="13" key="1">
    <citation type="submission" date="2023-10" db="EMBL/GenBank/DDBJ databases">
        <title>Genome assemblies of two species of porcelain crab, Petrolisthes cinctipes and Petrolisthes manimaculis (Anomura: Porcellanidae).</title>
        <authorList>
            <person name="Angst P."/>
        </authorList>
    </citation>
    <scope>NUCLEOTIDE SEQUENCE</scope>
    <source>
        <strain evidence="13">PB745_01</strain>
        <tissue evidence="13">Gill</tissue>
    </source>
</reference>
<evidence type="ECO:0000256" key="9">
    <source>
        <dbReference type="PIRSR" id="PIRSR601508-1"/>
    </source>
</evidence>
<evidence type="ECO:0000256" key="11">
    <source>
        <dbReference type="SAM" id="Phobius"/>
    </source>
</evidence>
<keyword evidence="14" id="KW-1185">Reference proteome</keyword>
<evidence type="ECO:0000256" key="4">
    <source>
        <dbReference type="ARBA" id="ARBA00022692"/>
    </source>
</evidence>
<dbReference type="Proteomes" id="UP001286313">
    <property type="component" value="Unassembled WGS sequence"/>
</dbReference>
<protein>
    <recommendedName>
        <fullName evidence="12">Ionotropic glutamate receptor C-terminal domain-containing protein</fullName>
    </recommendedName>
</protein>
<dbReference type="Pfam" id="PF00060">
    <property type="entry name" value="Lig_chan"/>
    <property type="match status" value="1"/>
</dbReference>
<dbReference type="PANTHER" id="PTHR42643">
    <property type="entry name" value="IONOTROPIC RECEPTOR 20A-RELATED"/>
    <property type="match status" value="1"/>
</dbReference>
<organism evidence="13 14">
    <name type="scientific">Petrolisthes cinctipes</name>
    <name type="common">Flat porcelain crab</name>
    <dbReference type="NCBI Taxonomy" id="88211"/>
    <lineage>
        <taxon>Eukaryota</taxon>
        <taxon>Metazoa</taxon>
        <taxon>Ecdysozoa</taxon>
        <taxon>Arthropoda</taxon>
        <taxon>Crustacea</taxon>
        <taxon>Multicrustacea</taxon>
        <taxon>Malacostraca</taxon>
        <taxon>Eumalacostraca</taxon>
        <taxon>Eucarida</taxon>
        <taxon>Decapoda</taxon>
        <taxon>Pleocyemata</taxon>
        <taxon>Anomura</taxon>
        <taxon>Galatheoidea</taxon>
        <taxon>Porcellanidae</taxon>
        <taxon>Petrolisthes</taxon>
    </lineage>
</organism>
<gene>
    <name evidence="13" type="ORF">Pcinc_039703</name>
</gene>
<evidence type="ECO:0000256" key="5">
    <source>
        <dbReference type="ARBA" id="ARBA00022989"/>
    </source>
</evidence>
<feature type="site" description="Interaction with the cone snail toxin Con-ikot-ikot" evidence="10">
    <location>
        <position position="115"/>
    </location>
</feature>
<dbReference type="InterPro" id="IPR052192">
    <property type="entry name" value="Insect_Ionotropic_Sensory_Rcpt"/>
</dbReference>
<evidence type="ECO:0000256" key="3">
    <source>
        <dbReference type="ARBA" id="ARBA00022475"/>
    </source>
</evidence>
<name>A0AAE1EIV5_PETCI</name>
<dbReference type="InterPro" id="IPR001320">
    <property type="entry name" value="Iontro_rcpt_C"/>
</dbReference>
<dbReference type="GO" id="GO:0038023">
    <property type="term" value="F:signaling receptor activity"/>
    <property type="evidence" value="ECO:0007669"/>
    <property type="project" value="InterPro"/>
</dbReference>
<evidence type="ECO:0000256" key="1">
    <source>
        <dbReference type="ARBA" id="ARBA00004651"/>
    </source>
</evidence>
<evidence type="ECO:0000256" key="6">
    <source>
        <dbReference type="ARBA" id="ARBA00023136"/>
    </source>
</evidence>
<keyword evidence="7" id="KW-0675">Receptor</keyword>
<keyword evidence="3" id="KW-1003">Cell membrane</keyword>
<dbReference type="Gene3D" id="1.10.287.70">
    <property type="match status" value="1"/>
</dbReference>
<dbReference type="InterPro" id="IPR001508">
    <property type="entry name" value="Iono_Glu_rcpt_met"/>
</dbReference>
<feature type="transmembrane region" description="Helical" evidence="11">
    <location>
        <begin position="246"/>
        <end position="266"/>
    </location>
</feature>
<dbReference type="AlphaFoldDB" id="A0AAE1EIV5"/>
<evidence type="ECO:0000256" key="2">
    <source>
        <dbReference type="ARBA" id="ARBA00008685"/>
    </source>
</evidence>
<comment type="similarity">
    <text evidence="2">Belongs to the glutamate-gated ion channel (TC 1.A.10.1) family.</text>
</comment>
<evidence type="ECO:0000313" key="13">
    <source>
        <dbReference type="EMBL" id="KAK3853769.1"/>
    </source>
</evidence>
<accession>A0AAE1EIV5</accession>
<feature type="domain" description="Ionotropic glutamate receptor C-terminal" evidence="12">
    <location>
        <begin position="27"/>
        <end position="253"/>
    </location>
</feature>
<feature type="site" description="Crucial to convey clamshell closure to channel opening" evidence="10">
    <location>
        <position position="88"/>
    </location>
</feature>
<dbReference type="PANTHER" id="PTHR42643:SF24">
    <property type="entry name" value="IONOTROPIC RECEPTOR 60A"/>
    <property type="match status" value="1"/>
</dbReference>
<dbReference type="GO" id="GO:0050906">
    <property type="term" value="P:detection of stimulus involved in sensory perception"/>
    <property type="evidence" value="ECO:0007669"/>
    <property type="project" value="UniProtKB-ARBA"/>
</dbReference>
<evidence type="ECO:0000256" key="8">
    <source>
        <dbReference type="ARBA" id="ARBA00023180"/>
    </source>
</evidence>
<keyword evidence="8" id="KW-0325">Glycoprotein</keyword>
<sequence>MLASTTIFVSSVLTFLLHRLQHVRDPINFILKVSGSLVLQAMKDREVRGVWWGRVWLVVWWVAVVILSAAYTGNLVAVLTVPVFPKFIYTVQDLALADVRMLMLDYGSSIPSYLRTSNNPTLAALGTKLDINPITNPTDLYKQSIVDVMTGRHALIVFGDYIDYLRAKHGVMAYTYVVKERIFGAALSWFLPRHTPYTTTISDALMQLTETGVMDKLYQMHRSNVITPNTQIRGDGVINLGHMQGAFILLGLGAVVAFFTLIQELII</sequence>
<keyword evidence="5 11" id="KW-1133">Transmembrane helix</keyword>
<evidence type="ECO:0000259" key="12">
    <source>
        <dbReference type="Pfam" id="PF00060"/>
    </source>
</evidence>
<keyword evidence="6 11" id="KW-0472">Membrane</keyword>
<keyword evidence="4 11" id="KW-0812">Transmembrane</keyword>
<evidence type="ECO:0000313" key="14">
    <source>
        <dbReference type="Proteomes" id="UP001286313"/>
    </source>
</evidence>
<dbReference type="GO" id="GO:0005886">
    <property type="term" value="C:plasma membrane"/>
    <property type="evidence" value="ECO:0007669"/>
    <property type="project" value="UniProtKB-SubCell"/>
</dbReference>
<comment type="subcellular location">
    <subcellularLocation>
        <location evidence="1">Cell membrane</location>
        <topology evidence="1">Multi-pass membrane protein</topology>
    </subcellularLocation>
</comment>
<dbReference type="GO" id="GO:0015276">
    <property type="term" value="F:ligand-gated monoatomic ion channel activity"/>
    <property type="evidence" value="ECO:0007669"/>
    <property type="project" value="InterPro"/>
</dbReference>
<comment type="caution">
    <text evidence="13">The sequence shown here is derived from an EMBL/GenBank/DDBJ whole genome shotgun (WGS) entry which is preliminary data.</text>
</comment>
<feature type="binding site" evidence="9">
    <location>
        <position position="109"/>
    </location>
    <ligand>
        <name>L-glutamate</name>
        <dbReference type="ChEBI" id="CHEBI:29985"/>
    </ligand>
</feature>
<feature type="transmembrane region" description="Helical" evidence="11">
    <location>
        <begin position="59"/>
        <end position="84"/>
    </location>
</feature>